<protein>
    <submittedName>
        <fullName evidence="1">Uncharacterized protein</fullName>
    </submittedName>
</protein>
<keyword evidence="2" id="KW-1185">Reference proteome</keyword>
<comment type="caution">
    <text evidence="1">The sequence shown here is derived from an EMBL/GenBank/DDBJ whole genome shotgun (WGS) entry which is preliminary data.</text>
</comment>
<dbReference type="Proteomes" id="UP000006251">
    <property type="component" value="Unassembled WGS sequence"/>
</dbReference>
<gene>
    <name evidence="1" type="ORF">GPAL_2391</name>
</gene>
<name>K6ZFV6_9ALTE</name>
<dbReference type="EMBL" id="BAEQ01000042">
    <property type="protein sequence ID" value="GAC29252.1"/>
    <property type="molecule type" value="Genomic_DNA"/>
</dbReference>
<dbReference type="AlphaFoldDB" id="K6ZFV6"/>
<evidence type="ECO:0000313" key="2">
    <source>
        <dbReference type="Proteomes" id="UP000006251"/>
    </source>
</evidence>
<sequence>MFIVFNVFNAFDAMVKRTFNIIPKGLIFNGSGASYRSRLSVSSRLV</sequence>
<reference evidence="2" key="1">
    <citation type="journal article" date="2014" name="Environ. Microbiol.">
        <title>Comparative genomics of the marine bacterial genus Glaciecola reveals the high degree of genomic diversity and genomic characteristic for cold adaptation.</title>
        <authorList>
            <person name="Qin Q.L."/>
            <person name="Xie B.B."/>
            <person name="Yu Y."/>
            <person name="Shu Y.L."/>
            <person name="Rong J.C."/>
            <person name="Zhang Y.J."/>
            <person name="Zhao D.L."/>
            <person name="Chen X.L."/>
            <person name="Zhang X.Y."/>
            <person name="Chen B."/>
            <person name="Zhou B.C."/>
            <person name="Zhang Y.Z."/>
        </authorList>
    </citation>
    <scope>NUCLEOTIDE SEQUENCE [LARGE SCALE GENOMIC DNA]</scope>
    <source>
        <strain evidence="2">ACAM 615</strain>
    </source>
</reference>
<evidence type="ECO:0000313" key="1">
    <source>
        <dbReference type="EMBL" id="GAC29252.1"/>
    </source>
</evidence>
<accession>K6ZFV6</accession>
<organism evidence="1 2">
    <name type="scientific">Brumicola pallidula DSM 14239 = ACAM 615</name>
    <dbReference type="NCBI Taxonomy" id="1121922"/>
    <lineage>
        <taxon>Bacteria</taxon>
        <taxon>Pseudomonadati</taxon>
        <taxon>Pseudomonadota</taxon>
        <taxon>Gammaproteobacteria</taxon>
        <taxon>Alteromonadales</taxon>
        <taxon>Alteromonadaceae</taxon>
        <taxon>Brumicola</taxon>
    </lineage>
</organism>
<proteinExistence type="predicted"/>